<evidence type="ECO:0000313" key="5">
    <source>
        <dbReference type="EMBL" id="MXG89576.1"/>
    </source>
</evidence>
<comment type="caution">
    <text evidence="5">The sequence shown here is derived from an EMBL/GenBank/DDBJ whole genome shotgun (WGS) entry which is preliminary data.</text>
</comment>
<accession>A0A6L7EV56</accession>
<evidence type="ECO:0000313" key="6">
    <source>
        <dbReference type="Proteomes" id="UP000473325"/>
    </source>
</evidence>
<name>A0A6L7EV56_9ACTN</name>
<dbReference type="RefSeq" id="WP_160877128.1">
    <property type="nucleotide sequence ID" value="NZ_WUEK01000004.1"/>
</dbReference>
<dbReference type="InterPro" id="IPR004474">
    <property type="entry name" value="LytR_CpsA_psr"/>
</dbReference>
<keyword evidence="3" id="KW-0472">Membrane</keyword>
<keyword evidence="6" id="KW-1185">Reference proteome</keyword>
<dbReference type="Pfam" id="PF03816">
    <property type="entry name" value="LytR_cpsA_psr"/>
    <property type="match status" value="1"/>
</dbReference>
<dbReference type="EMBL" id="WUEK01000004">
    <property type="protein sequence ID" value="MXG89576.1"/>
    <property type="molecule type" value="Genomic_DNA"/>
</dbReference>
<feature type="transmembrane region" description="Helical" evidence="3">
    <location>
        <begin position="100"/>
        <end position="120"/>
    </location>
</feature>
<feature type="compositionally biased region" description="Low complexity" evidence="2">
    <location>
        <begin position="448"/>
        <end position="473"/>
    </location>
</feature>
<feature type="transmembrane region" description="Helical" evidence="3">
    <location>
        <begin position="59"/>
        <end position="80"/>
    </location>
</feature>
<evidence type="ECO:0000259" key="4">
    <source>
        <dbReference type="Pfam" id="PF03816"/>
    </source>
</evidence>
<evidence type="ECO:0000256" key="1">
    <source>
        <dbReference type="ARBA" id="ARBA00006068"/>
    </source>
</evidence>
<comment type="similarity">
    <text evidence="1">Belongs to the LytR/CpsA/Psr (LCP) family.</text>
</comment>
<feature type="transmembrane region" description="Helical" evidence="3">
    <location>
        <begin position="33"/>
        <end position="52"/>
    </location>
</feature>
<dbReference type="PANTHER" id="PTHR33392">
    <property type="entry name" value="POLYISOPRENYL-TEICHOIC ACID--PEPTIDOGLYCAN TEICHOIC ACID TRANSFERASE TAGU"/>
    <property type="match status" value="1"/>
</dbReference>
<proteinExistence type="inferred from homology"/>
<sequence>MPSPQVPSPSPQQPADRRTTTADRAAKVRFRRALALMAMTLLLPGSAQVAYGNKRVGRIALRVWVGLLLVSLVSLVLSTVHHEFAFWLVSDLTALQAVRLVLMALAIAWAALLVDAWRLGQPLSLSMSHRRAAVGVNGILCFSVAATLLFGAHLVGVQRTFIQTMFGSGDVTGAHDGRYNVLLLGGDSGIDRWGLRPDSITVASIDARTGQSTLISLPRNMQNFPFRAGSVMDKQFPKGFDCEHCMLNGVNTWAGDHLELFEDKKNAGIDATISAVEGITGLKVNYWAMVNLKGFRDLVDAVGGVKINVRSRIPIGGLGSDVYDYIEPGTQTLTGFQTQWYARARDGSDDYSRMARQKCIMGAMLDQLDPTVVLRNFQKIAKASSAMVSTSIPAGEVDRFIALAIKAKGQKIGTLSLVPPLVDTYQPDIALIQAKVAEAVGAPVPQTAQAAPAASDSPAASSASSASSEPTKAAKPKKPKPAADEPVTGGSLGSLKDGYVANQTEDLGAAC</sequence>
<dbReference type="NCBIfam" id="TIGR00350">
    <property type="entry name" value="lytR_cpsA_psr"/>
    <property type="match status" value="1"/>
</dbReference>
<keyword evidence="3" id="KW-0812">Transmembrane</keyword>
<evidence type="ECO:0000256" key="3">
    <source>
        <dbReference type="SAM" id="Phobius"/>
    </source>
</evidence>
<keyword evidence="3" id="KW-1133">Transmembrane helix</keyword>
<feature type="region of interest" description="Disordered" evidence="2">
    <location>
        <begin position="448"/>
        <end position="499"/>
    </location>
</feature>
<protein>
    <submittedName>
        <fullName evidence="5">LytR family transcriptional regulator</fullName>
    </submittedName>
</protein>
<dbReference type="Gene3D" id="3.40.630.190">
    <property type="entry name" value="LCP protein"/>
    <property type="match status" value="1"/>
</dbReference>
<gene>
    <name evidence="5" type="ORF">GRQ65_08440</name>
</gene>
<dbReference type="PANTHER" id="PTHR33392:SF6">
    <property type="entry name" value="POLYISOPRENYL-TEICHOIC ACID--PEPTIDOGLYCAN TEICHOIC ACID TRANSFERASE TAGU"/>
    <property type="match status" value="1"/>
</dbReference>
<organism evidence="5 6">
    <name type="scientific">Nocardioides flavescens</name>
    <dbReference type="NCBI Taxonomy" id="2691959"/>
    <lineage>
        <taxon>Bacteria</taxon>
        <taxon>Bacillati</taxon>
        <taxon>Actinomycetota</taxon>
        <taxon>Actinomycetes</taxon>
        <taxon>Propionibacteriales</taxon>
        <taxon>Nocardioidaceae</taxon>
        <taxon>Nocardioides</taxon>
    </lineage>
</organism>
<dbReference type="AlphaFoldDB" id="A0A6L7EV56"/>
<dbReference type="Proteomes" id="UP000473325">
    <property type="component" value="Unassembled WGS sequence"/>
</dbReference>
<feature type="compositionally biased region" description="Pro residues" evidence="2">
    <location>
        <begin position="1"/>
        <end position="12"/>
    </location>
</feature>
<feature type="region of interest" description="Disordered" evidence="2">
    <location>
        <begin position="1"/>
        <end position="21"/>
    </location>
</feature>
<reference evidence="5 6" key="1">
    <citation type="submission" date="2019-12" db="EMBL/GenBank/DDBJ databases">
        <authorList>
            <person name="Kun Z."/>
        </authorList>
    </citation>
    <scope>NUCLEOTIDE SEQUENCE [LARGE SCALE GENOMIC DNA]</scope>
    <source>
        <strain evidence="5 6">YIM 123512</strain>
    </source>
</reference>
<feature type="domain" description="Cell envelope-related transcriptional attenuator" evidence="4">
    <location>
        <begin position="196"/>
        <end position="368"/>
    </location>
</feature>
<evidence type="ECO:0000256" key="2">
    <source>
        <dbReference type="SAM" id="MobiDB-lite"/>
    </source>
</evidence>
<dbReference type="InterPro" id="IPR050922">
    <property type="entry name" value="LytR/CpsA/Psr_CW_biosynth"/>
</dbReference>
<feature type="transmembrane region" description="Helical" evidence="3">
    <location>
        <begin position="132"/>
        <end position="155"/>
    </location>
</feature>